<reference evidence="2 3" key="2">
    <citation type="journal article" date="2016" name="Virol. J.">
        <title>Genetic characterization of OVC8 lytic phage for Vibrio cholerae O1.</title>
        <authorList>
            <person name="Solis-Sanchez A."/>
            <person name="Hernandez-Chinas U."/>
            <person name="Navarro-Ocana A."/>
            <person name="De la Mora J."/>
            <person name="Xicohtencatl-Cortes J."/>
            <person name="Eslava-Campos C."/>
        </authorList>
    </citation>
    <scope>NUCLEOTIDE SEQUENCE [LARGE SCALE GENOMIC DNA]</scope>
</reference>
<evidence type="ECO:0000313" key="2">
    <source>
        <dbReference type="EMBL" id="AEM62899.1"/>
    </source>
</evidence>
<gene>
    <name evidence="2" type="ORF">phiVC8_p02</name>
</gene>
<dbReference type="OrthoDB" id="11454at10239"/>
<dbReference type="Proteomes" id="UP000008906">
    <property type="component" value="Segment"/>
</dbReference>
<dbReference type="GeneID" id="24366386"/>
<organismHost>
    <name type="scientific">Vibrio cholerae</name>
    <dbReference type="NCBI Taxonomy" id="666"/>
</organismHost>
<protein>
    <submittedName>
        <fullName evidence="2">Terminase small subunit</fullName>
    </submittedName>
</protein>
<proteinExistence type="predicted"/>
<dbReference type="RefSeq" id="YP_009140131.1">
    <property type="nucleotide sequence ID" value="NC_027118.1"/>
</dbReference>
<accession>G3FFL1</accession>
<name>G3FFL1_BPVC8</name>
<feature type="region of interest" description="Disordered" evidence="1">
    <location>
        <begin position="1"/>
        <end position="20"/>
    </location>
</feature>
<reference evidence="3" key="1">
    <citation type="submission" date="2014-05" db="EMBL/GenBank/DDBJ databases">
        <title>Complete genomic sequence of phiVC8, a lytic bacteriophage specific for Vibrio cholerae O1.</title>
        <authorList>
            <person name="Solis-Sanchez A."/>
            <person name="Collado-Torres L."/>
            <person name="Gonzalez-Pedrajo B."/>
            <person name="Mendoza-Hernandez G."/>
            <person name="Eslava-Campos C."/>
        </authorList>
    </citation>
    <scope>NUCLEOTIDE SEQUENCE [LARGE SCALE GENOMIC DNA]</scope>
</reference>
<evidence type="ECO:0000313" key="3">
    <source>
        <dbReference type="Proteomes" id="UP000008906"/>
    </source>
</evidence>
<organism evidence="2 3">
    <name type="scientific">Vibrio phage phiVC8</name>
    <dbReference type="NCBI Taxonomy" id="1076759"/>
    <lineage>
        <taxon>Viruses</taxon>
        <taxon>Duplodnaviria</taxon>
        <taxon>Heunggongvirae</taxon>
        <taxon>Uroviricota</taxon>
        <taxon>Caudoviricetes</taxon>
        <taxon>Enhodamvirus</taxon>
        <taxon>Enhodamvirus VC8</taxon>
    </lineage>
</organism>
<evidence type="ECO:0000256" key="1">
    <source>
        <dbReference type="SAM" id="MobiDB-lite"/>
    </source>
</evidence>
<keyword evidence="3" id="KW-1185">Reference proteome</keyword>
<dbReference type="KEGG" id="vg:24366386"/>
<dbReference type="EMBL" id="JF712866">
    <property type="protein sequence ID" value="AEM62899.1"/>
    <property type="molecule type" value="Genomic_DNA"/>
</dbReference>
<sequence length="203" mass="22932">MSESNESLTKKNQLEQQSSGQLTNVWDNLEPKRQLFAMKYVELGSWNAVKKAMGMSHERCKELRQDPRVQALIAHQMEQLRIQSLVRPIMMERVLLDVIEIGLGEDDTFGVDKDGMQYNAKVTNLPAVNQAVATLHRMQTDREKIKIESEKSKAGGTVVINIENANFNSNRHFEMLASKKATIIETGVDVDTIPDAEVINGRH</sequence>